<evidence type="ECO:0000313" key="4">
    <source>
        <dbReference type="Proteomes" id="UP000014760"/>
    </source>
</evidence>
<reference evidence="2 4" key="2">
    <citation type="journal article" date="2013" name="Nature">
        <title>Insights into bilaterian evolution from three spiralian genomes.</title>
        <authorList>
            <person name="Simakov O."/>
            <person name="Marletaz F."/>
            <person name="Cho S.J."/>
            <person name="Edsinger-Gonzales E."/>
            <person name="Havlak P."/>
            <person name="Hellsten U."/>
            <person name="Kuo D.H."/>
            <person name="Larsson T."/>
            <person name="Lv J."/>
            <person name="Arendt D."/>
            <person name="Savage R."/>
            <person name="Osoegawa K."/>
            <person name="de Jong P."/>
            <person name="Grimwood J."/>
            <person name="Chapman J.A."/>
            <person name="Shapiro H."/>
            <person name="Aerts A."/>
            <person name="Otillar R.P."/>
            <person name="Terry A.Y."/>
            <person name="Boore J.L."/>
            <person name="Grigoriev I.V."/>
            <person name="Lindberg D.R."/>
            <person name="Seaver E.C."/>
            <person name="Weisblat D.A."/>
            <person name="Putnam N.H."/>
            <person name="Rokhsar D.S."/>
        </authorList>
    </citation>
    <scope>NUCLEOTIDE SEQUENCE</scope>
    <source>
        <strain evidence="2 4">I ESC-2004</strain>
    </source>
</reference>
<dbReference type="Proteomes" id="UP000014760">
    <property type="component" value="Unassembled WGS sequence"/>
</dbReference>
<reference evidence="4" key="1">
    <citation type="submission" date="2012-12" db="EMBL/GenBank/DDBJ databases">
        <authorList>
            <person name="Hellsten U."/>
            <person name="Grimwood J."/>
            <person name="Chapman J.A."/>
            <person name="Shapiro H."/>
            <person name="Aerts A."/>
            <person name="Otillar R.P."/>
            <person name="Terry A.Y."/>
            <person name="Boore J.L."/>
            <person name="Simakov O."/>
            <person name="Marletaz F."/>
            <person name="Cho S.-J."/>
            <person name="Edsinger-Gonzales E."/>
            <person name="Havlak P."/>
            <person name="Kuo D.-H."/>
            <person name="Larsson T."/>
            <person name="Lv J."/>
            <person name="Arendt D."/>
            <person name="Savage R."/>
            <person name="Osoegawa K."/>
            <person name="de Jong P."/>
            <person name="Lindberg D.R."/>
            <person name="Seaver E.C."/>
            <person name="Weisblat D.A."/>
            <person name="Putnam N.H."/>
            <person name="Grigoriev I.V."/>
            <person name="Rokhsar D.S."/>
        </authorList>
    </citation>
    <scope>NUCLEOTIDE SEQUENCE</scope>
    <source>
        <strain evidence="4">I ESC-2004</strain>
    </source>
</reference>
<dbReference type="HOGENOM" id="CLU_1190833_0_0_1"/>
<gene>
    <name evidence="2" type="ORF">CAPTEDRAFT_214920</name>
</gene>
<keyword evidence="4" id="KW-1185">Reference proteome</keyword>
<dbReference type="AlphaFoldDB" id="R7UUP0"/>
<dbReference type="EMBL" id="AMQN01007194">
    <property type="status" value="NOT_ANNOTATED_CDS"/>
    <property type="molecule type" value="Genomic_DNA"/>
</dbReference>
<dbReference type="EnsemblMetazoa" id="CapteT214920">
    <property type="protein sequence ID" value="CapteP214920"/>
    <property type="gene ID" value="CapteG214920"/>
</dbReference>
<proteinExistence type="predicted"/>
<reference evidence="3" key="3">
    <citation type="submission" date="2015-06" db="UniProtKB">
        <authorList>
            <consortium name="EnsemblMetazoa"/>
        </authorList>
    </citation>
    <scope>IDENTIFICATION</scope>
</reference>
<evidence type="ECO:0000313" key="3">
    <source>
        <dbReference type="EnsemblMetazoa" id="CapteP214920"/>
    </source>
</evidence>
<dbReference type="EMBL" id="AMQN01007193">
    <property type="status" value="NOT_ANNOTATED_CDS"/>
    <property type="molecule type" value="Genomic_DNA"/>
</dbReference>
<evidence type="ECO:0000256" key="1">
    <source>
        <dbReference type="SAM" id="MobiDB-lite"/>
    </source>
</evidence>
<accession>R7UUP0</accession>
<organism evidence="2">
    <name type="scientific">Capitella teleta</name>
    <name type="common">Polychaete worm</name>
    <dbReference type="NCBI Taxonomy" id="283909"/>
    <lineage>
        <taxon>Eukaryota</taxon>
        <taxon>Metazoa</taxon>
        <taxon>Spiralia</taxon>
        <taxon>Lophotrochozoa</taxon>
        <taxon>Annelida</taxon>
        <taxon>Polychaeta</taxon>
        <taxon>Sedentaria</taxon>
        <taxon>Scolecida</taxon>
        <taxon>Capitellidae</taxon>
        <taxon>Capitella</taxon>
    </lineage>
</organism>
<protein>
    <recommendedName>
        <fullName evidence="5">Retrotransposon gag domain-containing protein</fullName>
    </recommendedName>
</protein>
<evidence type="ECO:0008006" key="5">
    <source>
        <dbReference type="Google" id="ProtNLM"/>
    </source>
</evidence>
<name>R7UUP0_CAPTE</name>
<feature type="region of interest" description="Disordered" evidence="1">
    <location>
        <begin position="166"/>
        <end position="233"/>
    </location>
</feature>
<sequence>MDQEAALQTQAEIAARNERRQIILTEINKVTKCDGSDPTLVRQWIQEIQLARGLPDNAAAIELISGSTCGAFKLELEAFLAQQPNRDAVLWEDIRTHLLQCFVSADHAEFHRGLLTKVFGFDEGQQNMWRAHKFLTEYNETQKAKYKKKEPAGAKALQPSVFVSVRNRNPSKGEPKWQQQPHMMKLTPCPPKKQRARETDLLIMTSPLALPNEPTVLTPTGTSRGEDPAAGNR</sequence>
<evidence type="ECO:0000313" key="2">
    <source>
        <dbReference type="EMBL" id="ELU07076.1"/>
    </source>
</evidence>
<dbReference type="EMBL" id="KB300180">
    <property type="protein sequence ID" value="ELU07076.1"/>
    <property type="molecule type" value="Genomic_DNA"/>
</dbReference>